<dbReference type="EMBL" id="QFOT01000181">
    <property type="protein sequence ID" value="PZP53443.1"/>
    <property type="molecule type" value="Genomic_DNA"/>
</dbReference>
<keyword evidence="5" id="KW-0460">Magnesium</keyword>
<accession>A0A2W5FEQ9</accession>
<keyword evidence="3 4" id="KW-0067">ATP-binding</keyword>
<dbReference type="PANTHER" id="PTHR23407:SF1">
    <property type="entry name" value="5-FORMYLTETRAHYDROFOLATE CYCLO-LIGASE"/>
    <property type="match status" value="1"/>
</dbReference>
<dbReference type="NCBIfam" id="TIGR02727">
    <property type="entry name" value="MTHFS_bact"/>
    <property type="match status" value="1"/>
</dbReference>
<dbReference type="AlphaFoldDB" id="A0A2W5FEQ9"/>
<dbReference type="GO" id="GO:0009396">
    <property type="term" value="P:folic acid-containing compound biosynthetic process"/>
    <property type="evidence" value="ECO:0007669"/>
    <property type="project" value="TreeGrafter"/>
</dbReference>
<dbReference type="EC" id="6.3.3.2" evidence="5"/>
<keyword evidence="5" id="KW-0479">Metal-binding</keyword>
<dbReference type="Gene3D" id="3.40.50.10420">
    <property type="entry name" value="NagB/RpiA/CoA transferase-like"/>
    <property type="match status" value="1"/>
</dbReference>
<dbReference type="Pfam" id="PF01812">
    <property type="entry name" value="5-FTHF_cyc-lig"/>
    <property type="match status" value="1"/>
</dbReference>
<dbReference type="InterPro" id="IPR037171">
    <property type="entry name" value="NagB/RpiA_transferase-like"/>
</dbReference>
<feature type="binding site" evidence="4">
    <location>
        <begin position="128"/>
        <end position="136"/>
    </location>
    <ligand>
        <name>ATP</name>
        <dbReference type="ChEBI" id="CHEBI:30616"/>
    </ligand>
</feature>
<name>A0A2W5FEQ9_9BACT</name>
<proteinExistence type="inferred from homology"/>
<reference evidence="6 7" key="1">
    <citation type="submission" date="2017-08" db="EMBL/GenBank/DDBJ databases">
        <title>Infants hospitalized years apart are colonized by the same room-sourced microbial strains.</title>
        <authorList>
            <person name="Brooks B."/>
            <person name="Olm M.R."/>
            <person name="Firek B.A."/>
            <person name="Baker R."/>
            <person name="Thomas B.C."/>
            <person name="Morowitz M.J."/>
            <person name="Banfield J.F."/>
        </authorList>
    </citation>
    <scope>NUCLEOTIDE SEQUENCE [LARGE SCALE GENOMIC DNA]</scope>
    <source>
        <strain evidence="6">S2_006_000_R2_64</strain>
    </source>
</reference>
<sequence length="188" mass="21780">MNEEKQAIRERALKFREELQPHPDLADEAAKNFFQTVSTSPDQKIAVYFPLGHELDTMPLVEEYWRRGNVCLLPVFGKDDRHMKFAKWEKGTKLFPQTFEIPMPEHPEFHDPDILVVPVVAFDQKGNRVGFGKGYYDATLKALREKADILAVGYAYAEQAVLMKLPTEEHDEKLDMVVTPQRVFDFRP</sequence>
<dbReference type="PANTHER" id="PTHR23407">
    <property type="entry name" value="ATPASE INHIBITOR/5-FORMYLTETRAHYDROFOLATE CYCLO-LIGASE"/>
    <property type="match status" value="1"/>
</dbReference>
<dbReference type="Proteomes" id="UP000249739">
    <property type="component" value="Unassembled WGS sequence"/>
</dbReference>
<feature type="binding site" evidence="4">
    <location>
        <position position="54"/>
    </location>
    <ligand>
        <name>substrate</name>
    </ligand>
</feature>
<dbReference type="InterPro" id="IPR002698">
    <property type="entry name" value="FTHF_cligase"/>
</dbReference>
<comment type="caution">
    <text evidence="6">The sequence shown here is derived from an EMBL/GenBank/DDBJ whole genome shotgun (WGS) entry which is preliminary data.</text>
</comment>
<organism evidence="6 7">
    <name type="scientific">Micavibrio aeruginosavorus</name>
    <dbReference type="NCBI Taxonomy" id="349221"/>
    <lineage>
        <taxon>Bacteria</taxon>
        <taxon>Pseudomonadati</taxon>
        <taxon>Bdellovibrionota</taxon>
        <taxon>Bdellovibrionia</taxon>
        <taxon>Bdellovibrionales</taxon>
        <taxon>Pseudobdellovibrionaceae</taxon>
        <taxon>Micavibrio</taxon>
    </lineage>
</organism>
<evidence type="ECO:0000313" key="7">
    <source>
        <dbReference type="Proteomes" id="UP000249739"/>
    </source>
</evidence>
<evidence type="ECO:0000256" key="1">
    <source>
        <dbReference type="ARBA" id="ARBA00010638"/>
    </source>
</evidence>
<comment type="cofactor">
    <cofactor evidence="5">
        <name>Mg(2+)</name>
        <dbReference type="ChEBI" id="CHEBI:18420"/>
    </cofactor>
</comment>
<evidence type="ECO:0000256" key="5">
    <source>
        <dbReference type="RuleBase" id="RU361279"/>
    </source>
</evidence>
<dbReference type="PIRSF" id="PIRSF006806">
    <property type="entry name" value="FTHF_cligase"/>
    <property type="match status" value="1"/>
</dbReference>
<evidence type="ECO:0000256" key="2">
    <source>
        <dbReference type="ARBA" id="ARBA00022741"/>
    </source>
</evidence>
<protein>
    <recommendedName>
        <fullName evidence="5">5-formyltetrahydrofolate cyclo-ligase</fullName>
        <ecNumber evidence="5">6.3.3.2</ecNumber>
    </recommendedName>
</protein>
<evidence type="ECO:0000313" key="6">
    <source>
        <dbReference type="EMBL" id="PZP53443.1"/>
    </source>
</evidence>
<dbReference type="GO" id="GO:0046872">
    <property type="term" value="F:metal ion binding"/>
    <property type="evidence" value="ECO:0007669"/>
    <property type="project" value="UniProtKB-KW"/>
</dbReference>
<comment type="similarity">
    <text evidence="1 5">Belongs to the 5-formyltetrahydrofolate cyclo-ligase family.</text>
</comment>
<evidence type="ECO:0000256" key="3">
    <source>
        <dbReference type="ARBA" id="ARBA00022840"/>
    </source>
</evidence>
<gene>
    <name evidence="6" type="ORF">DI586_11060</name>
</gene>
<keyword evidence="2 4" id="KW-0547">Nucleotide-binding</keyword>
<comment type="catalytic activity">
    <reaction evidence="5">
        <text>(6S)-5-formyl-5,6,7,8-tetrahydrofolate + ATP = (6R)-5,10-methenyltetrahydrofolate + ADP + phosphate</text>
        <dbReference type="Rhea" id="RHEA:10488"/>
        <dbReference type="ChEBI" id="CHEBI:30616"/>
        <dbReference type="ChEBI" id="CHEBI:43474"/>
        <dbReference type="ChEBI" id="CHEBI:57455"/>
        <dbReference type="ChEBI" id="CHEBI:57457"/>
        <dbReference type="ChEBI" id="CHEBI:456216"/>
        <dbReference type="EC" id="6.3.3.2"/>
    </reaction>
</comment>
<evidence type="ECO:0000256" key="4">
    <source>
        <dbReference type="PIRSR" id="PIRSR006806-1"/>
    </source>
</evidence>
<feature type="binding site" evidence="4">
    <location>
        <begin position="5"/>
        <end position="9"/>
    </location>
    <ligand>
        <name>ATP</name>
        <dbReference type="ChEBI" id="CHEBI:30616"/>
    </ligand>
</feature>
<dbReference type="GO" id="GO:0030272">
    <property type="term" value="F:5-formyltetrahydrofolate cyclo-ligase activity"/>
    <property type="evidence" value="ECO:0007669"/>
    <property type="project" value="UniProtKB-EC"/>
</dbReference>
<dbReference type="InterPro" id="IPR024185">
    <property type="entry name" value="FTHF_cligase-like_sf"/>
</dbReference>
<dbReference type="GO" id="GO:0005524">
    <property type="term" value="F:ATP binding"/>
    <property type="evidence" value="ECO:0007669"/>
    <property type="project" value="UniProtKB-KW"/>
</dbReference>
<dbReference type="SUPFAM" id="SSF100950">
    <property type="entry name" value="NagB/RpiA/CoA transferase-like"/>
    <property type="match status" value="1"/>
</dbReference>
<dbReference type="GO" id="GO:0035999">
    <property type="term" value="P:tetrahydrofolate interconversion"/>
    <property type="evidence" value="ECO:0007669"/>
    <property type="project" value="TreeGrafter"/>
</dbReference>
<keyword evidence="6" id="KW-0436">Ligase</keyword>